<reference evidence="1" key="1">
    <citation type="journal article" date="2015" name="MBio">
        <title>Genome-resolved metagenomic analysis reveals roles for candidate phyla and other microbial community members in biogeochemical transformations in oil reservoirs.</title>
        <authorList>
            <person name="Hu P."/>
            <person name="Tom L."/>
            <person name="Singh A."/>
            <person name="Thomas B.C."/>
            <person name="Baker B.J."/>
            <person name="Piceno Y.M."/>
            <person name="Andersen G.L."/>
            <person name="Banfield J.F."/>
        </authorList>
    </citation>
    <scope>NUCLEOTIDE SEQUENCE [LARGE SCALE GENOMIC DNA]</scope>
    <source>
        <strain evidence="1">62_101</strain>
        <strain evidence="2">63_41</strain>
    </source>
</reference>
<sequence>MVTAEEQHAGTRRPGRVLLNEQAFDEQQTIARGIIRRMLVQFHREWTDLAQRESGAARVLATNALLDRYSHQLYDCICDVEAILGEDIAVEIRCLSADMIKTANVLVMIGCGEECREHSEALAKEALHHAERCLALVEKGGSGLTTRVITIHREE</sequence>
<comment type="caution">
    <text evidence="1">The sequence shown here is derived from an EMBL/GenBank/DDBJ whole genome shotgun (WGS) entry which is preliminary data.</text>
</comment>
<name>A0A101GSQ4_9EURY</name>
<dbReference type="EMBL" id="LGHE01000003">
    <property type="protein sequence ID" value="KUL05656.1"/>
    <property type="molecule type" value="Genomic_DNA"/>
</dbReference>
<evidence type="ECO:0000313" key="3">
    <source>
        <dbReference type="Proteomes" id="UP000054323"/>
    </source>
</evidence>
<evidence type="ECO:0000313" key="4">
    <source>
        <dbReference type="Proteomes" id="UP000054598"/>
    </source>
</evidence>
<proteinExistence type="predicted"/>
<gene>
    <name evidence="1" type="ORF">XD82_0087</name>
    <name evidence="2" type="ORF">XE10_0060</name>
</gene>
<protein>
    <submittedName>
        <fullName evidence="1">Uncharacterized protein</fullName>
    </submittedName>
</protein>
<evidence type="ECO:0000313" key="2">
    <source>
        <dbReference type="EMBL" id="KUL05656.1"/>
    </source>
</evidence>
<dbReference type="AlphaFoldDB" id="A0A101GSQ4"/>
<dbReference type="EMBL" id="LGGD01000004">
    <property type="protein sequence ID" value="KUK63842.1"/>
    <property type="molecule type" value="Genomic_DNA"/>
</dbReference>
<dbReference type="Proteomes" id="UP000054598">
    <property type="component" value="Unassembled WGS sequence"/>
</dbReference>
<organism evidence="1 3">
    <name type="scientific">Methanoculleus marisnigri</name>
    <dbReference type="NCBI Taxonomy" id="2198"/>
    <lineage>
        <taxon>Archaea</taxon>
        <taxon>Methanobacteriati</taxon>
        <taxon>Methanobacteriota</taxon>
        <taxon>Stenosarchaea group</taxon>
        <taxon>Methanomicrobia</taxon>
        <taxon>Methanomicrobiales</taxon>
        <taxon>Methanomicrobiaceae</taxon>
        <taxon>Methanoculleus</taxon>
    </lineage>
</organism>
<dbReference type="PATRIC" id="fig|2198.3.peg.1459"/>
<accession>A0A101GSQ4</accession>
<evidence type="ECO:0000313" key="1">
    <source>
        <dbReference type="EMBL" id="KUK63842.1"/>
    </source>
</evidence>
<reference evidence="3 4" key="2">
    <citation type="journal article" date="2015" name="MBio">
        <title>Genome-Resolved Metagenomic Analysis Reveals Roles for Candidate Phyla and Other Microbial Community Members in Biogeochemical Transformations in Oil Reservoirs.</title>
        <authorList>
            <person name="Hu P."/>
            <person name="Tom L."/>
            <person name="Singh A."/>
            <person name="Thomas B.C."/>
            <person name="Baker B.J."/>
            <person name="Piceno Y.M."/>
            <person name="Andersen G.L."/>
            <person name="Banfield J.F."/>
        </authorList>
    </citation>
    <scope>NUCLEOTIDE SEQUENCE [LARGE SCALE GENOMIC DNA]</scope>
</reference>
<dbReference type="Proteomes" id="UP000054323">
    <property type="component" value="Unassembled WGS sequence"/>
</dbReference>